<accession>A0A644TMB4</accession>
<dbReference type="PANTHER" id="PTHR43297">
    <property type="entry name" value="OLIGOPEPTIDE TRANSPORT ATP-BINDING PROTEIN APPD"/>
    <property type="match status" value="1"/>
</dbReference>
<gene>
    <name evidence="9" type="primary">oppD_11</name>
    <name evidence="9" type="ORF">SDC9_13502</name>
</gene>
<evidence type="ECO:0000256" key="1">
    <source>
        <dbReference type="ARBA" id="ARBA00004202"/>
    </source>
</evidence>
<dbReference type="PROSITE" id="PS50893">
    <property type="entry name" value="ABC_TRANSPORTER_2"/>
    <property type="match status" value="1"/>
</dbReference>
<keyword evidence="4" id="KW-0547">Nucleotide-binding</keyword>
<dbReference type="GO" id="GO:0005886">
    <property type="term" value="C:plasma membrane"/>
    <property type="evidence" value="ECO:0007669"/>
    <property type="project" value="UniProtKB-SubCell"/>
</dbReference>
<dbReference type="InterPro" id="IPR013563">
    <property type="entry name" value="Oligopep_ABC_C"/>
</dbReference>
<evidence type="ECO:0000256" key="4">
    <source>
        <dbReference type="ARBA" id="ARBA00022741"/>
    </source>
</evidence>
<dbReference type="InterPro" id="IPR050388">
    <property type="entry name" value="ABC_Ni/Peptide_Import"/>
</dbReference>
<dbReference type="SUPFAM" id="SSF52540">
    <property type="entry name" value="P-loop containing nucleoside triphosphate hydrolases"/>
    <property type="match status" value="1"/>
</dbReference>
<dbReference type="InterPro" id="IPR027417">
    <property type="entry name" value="P-loop_NTPase"/>
</dbReference>
<dbReference type="SMART" id="SM00382">
    <property type="entry name" value="AAA"/>
    <property type="match status" value="1"/>
</dbReference>
<dbReference type="InterPro" id="IPR003439">
    <property type="entry name" value="ABC_transporter-like_ATP-bd"/>
</dbReference>
<protein>
    <submittedName>
        <fullName evidence="9">Oligopeptide transport ATP-binding protein OppD</fullName>
    </submittedName>
</protein>
<dbReference type="PROSITE" id="PS00211">
    <property type="entry name" value="ABC_TRANSPORTER_1"/>
    <property type="match status" value="1"/>
</dbReference>
<evidence type="ECO:0000256" key="7">
    <source>
        <dbReference type="SAM" id="MobiDB-lite"/>
    </source>
</evidence>
<dbReference type="Pfam" id="PF08352">
    <property type="entry name" value="oligo_HPY"/>
    <property type="match status" value="1"/>
</dbReference>
<evidence type="ECO:0000256" key="6">
    <source>
        <dbReference type="ARBA" id="ARBA00023136"/>
    </source>
</evidence>
<evidence type="ECO:0000313" key="9">
    <source>
        <dbReference type="EMBL" id="MPL67799.1"/>
    </source>
</evidence>
<comment type="subcellular location">
    <subcellularLocation>
        <location evidence="1">Cell membrane</location>
        <topology evidence="1">Peripheral membrane protein</topology>
    </subcellularLocation>
</comment>
<keyword evidence="2" id="KW-0813">Transport</keyword>
<dbReference type="GO" id="GO:0005524">
    <property type="term" value="F:ATP binding"/>
    <property type="evidence" value="ECO:0007669"/>
    <property type="project" value="UniProtKB-KW"/>
</dbReference>
<dbReference type="InterPro" id="IPR017871">
    <property type="entry name" value="ABC_transporter-like_CS"/>
</dbReference>
<proteinExistence type="predicted"/>
<name>A0A644TMB4_9ZZZZ</name>
<comment type="caution">
    <text evidence="9">The sequence shown here is derived from an EMBL/GenBank/DDBJ whole genome shotgun (WGS) entry which is preliminary data.</text>
</comment>
<organism evidence="9">
    <name type="scientific">bioreactor metagenome</name>
    <dbReference type="NCBI Taxonomy" id="1076179"/>
    <lineage>
        <taxon>unclassified sequences</taxon>
        <taxon>metagenomes</taxon>
        <taxon>ecological metagenomes</taxon>
    </lineage>
</organism>
<keyword evidence="6" id="KW-0472">Membrane</keyword>
<evidence type="ECO:0000256" key="2">
    <source>
        <dbReference type="ARBA" id="ARBA00022448"/>
    </source>
</evidence>
<dbReference type="FunFam" id="3.40.50.300:FF:000016">
    <property type="entry name" value="Oligopeptide ABC transporter ATP-binding component"/>
    <property type="match status" value="1"/>
</dbReference>
<feature type="domain" description="ABC transporter" evidence="8">
    <location>
        <begin position="9"/>
        <end position="258"/>
    </location>
</feature>
<evidence type="ECO:0000256" key="3">
    <source>
        <dbReference type="ARBA" id="ARBA00022475"/>
    </source>
</evidence>
<dbReference type="CDD" id="cd03257">
    <property type="entry name" value="ABC_NikE_OppD_transporters"/>
    <property type="match status" value="1"/>
</dbReference>
<dbReference type="NCBIfam" id="TIGR01727">
    <property type="entry name" value="oligo_HPY"/>
    <property type="match status" value="1"/>
</dbReference>
<keyword evidence="5 9" id="KW-0067">ATP-binding</keyword>
<keyword evidence="3" id="KW-1003">Cell membrane</keyword>
<dbReference type="AlphaFoldDB" id="A0A644TMB4"/>
<dbReference type="Pfam" id="PF00005">
    <property type="entry name" value="ABC_tran"/>
    <property type="match status" value="1"/>
</dbReference>
<feature type="region of interest" description="Disordered" evidence="7">
    <location>
        <begin position="329"/>
        <end position="350"/>
    </location>
</feature>
<dbReference type="GO" id="GO:0015833">
    <property type="term" value="P:peptide transport"/>
    <property type="evidence" value="ECO:0007669"/>
    <property type="project" value="InterPro"/>
</dbReference>
<dbReference type="EMBL" id="VSSQ01000038">
    <property type="protein sequence ID" value="MPL67799.1"/>
    <property type="molecule type" value="Genomic_DNA"/>
</dbReference>
<reference evidence="9" key="1">
    <citation type="submission" date="2019-08" db="EMBL/GenBank/DDBJ databases">
        <authorList>
            <person name="Kucharzyk K."/>
            <person name="Murdoch R.W."/>
            <person name="Higgins S."/>
            <person name="Loffler F."/>
        </authorList>
    </citation>
    <scope>NUCLEOTIDE SEQUENCE</scope>
</reference>
<evidence type="ECO:0000256" key="5">
    <source>
        <dbReference type="ARBA" id="ARBA00022840"/>
    </source>
</evidence>
<dbReference type="Gene3D" id="3.40.50.300">
    <property type="entry name" value="P-loop containing nucleotide triphosphate hydrolases"/>
    <property type="match status" value="1"/>
</dbReference>
<dbReference type="InterPro" id="IPR003593">
    <property type="entry name" value="AAA+_ATPase"/>
</dbReference>
<evidence type="ECO:0000259" key="8">
    <source>
        <dbReference type="PROSITE" id="PS50893"/>
    </source>
</evidence>
<sequence length="350" mass="37827">MPSDILLSIRGLKTHFSTPAGIVSAVDGVSFDVAKGETLGLVGESGSGKTVTALSVMQLYAKPQGRIVAGQILFEGQDIAAMGERDMYRIRGNSISMIFQEPMTSLNPVYTIGKQIVEAIRAHRPIDKKEAWAIALESLKQVGIPDPERRLKSYPHELSGGMRQRAMIAMAISCKPTLLIADEPTTALDVTIQAQILQLIRELKDTMGMSVLMITHDLGVIAEVADKVAVMYGGRIAEYAETTSLFARPMHPYTRGLMDSIPDIEKESAQLYSIPGTVPSLIGEIKGCRFANRCSRALPRCSIDTPELFEASPGHLVACWNRLGGEDGAVPGVTGRSRPRKPAKDEGGLP</sequence>
<dbReference type="GO" id="GO:0016887">
    <property type="term" value="F:ATP hydrolysis activity"/>
    <property type="evidence" value="ECO:0007669"/>
    <property type="project" value="InterPro"/>
</dbReference>
<dbReference type="PANTHER" id="PTHR43297:SF2">
    <property type="entry name" value="DIPEPTIDE TRANSPORT ATP-BINDING PROTEIN DPPD"/>
    <property type="match status" value="1"/>
</dbReference>